<protein>
    <submittedName>
        <fullName evidence="3">Uncharacterized protein</fullName>
    </submittedName>
</protein>
<dbReference type="Proteomes" id="UP000681027">
    <property type="component" value="Unassembled WGS sequence"/>
</dbReference>
<evidence type="ECO:0000313" key="4">
    <source>
        <dbReference type="Proteomes" id="UP000681027"/>
    </source>
</evidence>
<feature type="signal peptide" evidence="2">
    <location>
        <begin position="1"/>
        <end position="24"/>
    </location>
</feature>
<name>A0ABS5NSC1_9BACI</name>
<feature type="transmembrane region" description="Helical" evidence="1">
    <location>
        <begin position="159"/>
        <end position="178"/>
    </location>
</feature>
<comment type="caution">
    <text evidence="3">The sequence shown here is derived from an EMBL/GenBank/DDBJ whole genome shotgun (WGS) entry which is preliminary data.</text>
</comment>
<keyword evidence="2" id="KW-0732">Signal</keyword>
<dbReference type="EMBL" id="JAGYPM010000002">
    <property type="protein sequence ID" value="MBS4190727.1"/>
    <property type="molecule type" value="Genomic_DNA"/>
</dbReference>
<organism evidence="3 4">
    <name type="scientific">Cytobacillus citreus</name>
    <dbReference type="NCBI Taxonomy" id="2833586"/>
    <lineage>
        <taxon>Bacteria</taxon>
        <taxon>Bacillati</taxon>
        <taxon>Bacillota</taxon>
        <taxon>Bacilli</taxon>
        <taxon>Bacillales</taxon>
        <taxon>Bacillaceae</taxon>
        <taxon>Cytobacillus</taxon>
    </lineage>
</organism>
<proteinExistence type="predicted"/>
<keyword evidence="1" id="KW-1133">Transmembrane helix</keyword>
<accession>A0ABS5NSC1</accession>
<dbReference type="RefSeq" id="WP_213102148.1">
    <property type="nucleotide sequence ID" value="NZ_JAGYPM010000002.1"/>
</dbReference>
<evidence type="ECO:0000313" key="3">
    <source>
        <dbReference type="EMBL" id="MBS4190727.1"/>
    </source>
</evidence>
<keyword evidence="4" id="KW-1185">Reference proteome</keyword>
<keyword evidence="1" id="KW-0472">Membrane</keyword>
<evidence type="ECO:0000256" key="2">
    <source>
        <dbReference type="SAM" id="SignalP"/>
    </source>
</evidence>
<feature type="chain" id="PRO_5047487701" evidence="2">
    <location>
        <begin position="25"/>
        <end position="193"/>
    </location>
</feature>
<sequence>MKKRTTLTFCIVLALFFMMKPASFQGKTIDPTIQSEFLKALEDHLKNSMNYYYPNSAKIIDDIYFQGNVMKILKTDDPATEENEEMIEEYSSNITVAFIELEQQRDSIFIFKKADFYYYDLDKKEFLTSSQVFSNPEVKTFFDAYKDDIHKKLSLFSEILLLFILSFIITVPILIMIFHNKGRSSVINIYLQE</sequence>
<reference evidence="3 4" key="1">
    <citation type="submission" date="2021-05" db="EMBL/GenBank/DDBJ databases">
        <title>Novel Bacillus species.</title>
        <authorList>
            <person name="Liu G."/>
        </authorList>
    </citation>
    <scope>NUCLEOTIDE SEQUENCE [LARGE SCALE GENOMIC DNA]</scope>
    <source>
        <strain evidence="3 4">FJAT-49705</strain>
    </source>
</reference>
<gene>
    <name evidence="3" type="ORF">KHA94_11080</name>
</gene>
<keyword evidence="1" id="KW-0812">Transmembrane</keyword>
<evidence type="ECO:0000256" key="1">
    <source>
        <dbReference type="SAM" id="Phobius"/>
    </source>
</evidence>